<reference evidence="2" key="3">
    <citation type="submission" date="2025-09" db="UniProtKB">
        <authorList>
            <consortium name="Ensembl"/>
        </authorList>
    </citation>
    <scope>IDENTIFICATION</scope>
</reference>
<dbReference type="GeneTree" id="ENSGT00530000069418"/>
<evidence type="ECO:0000313" key="3">
    <source>
        <dbReference type="Proteomes" id="UP000007875"/>
    </source>
</evidence>
<evidence type="ECO:0000313" key="2">
    <source>
        <dbReference type="Ensembl" id="ENSCSAVP00000003911.1"/>
    </source>
</evidence>
<reference evidence="2" key="2">
    <citation type="submission" date="2025-08" db="UniProtKB">
        <authorList>
            <consortium name="Ensembl"/>
        </authorList>
    </citation>
    <scope>IDENTIFICATION</scope>
</reference>
<dbReference type="Ensembl" id="ENSCSAVT00000003969.1">
    <property type="protein sequence ID" value="ENSCSAVP00000003911.1"/>
    <property type="gene ID" value="ENSCSAVG00000002313.1"/>
</dbReference>
<organism evidence="2 3">
    <name type="scientific">Ciona savignyi</name>
    <name type="common">Pacific transparent sea squirt</name>
    <dbReference type="NCBI Taxonomy" id="51511"/>
    <lineage>
        <taxon>Eukaryota</taxon>
        <taxon>Metazoa</taxon>
        <taxon>Chordata</taxon>
        <taxon>Tunicata</taxon>
        <taxon>Ascidiacea</taxon>
        <taxon>Phlebobranchia</taxon>
        <taxon>Cionidae</taxon>
        <taxon>Ciona</taxon>
    </lineage>
</organism>
<dbReference type="InParanoid" id="H2YF13"/>
<protein>
    <submittedName>
        <fullName evidence="2">Uncharacterized protein</fullName>
    </submittedName>
</protein>
<dbReference type="Proteomes" id="UP000007875">
    <property type="component" value="Unassembled WGS sequence"/>
</dbReference>
<feature type="compositionally biased region" description="Basic and acidic residues" evidence="1">
    <location>
        <begin position="76"/>
        <end position="95"/>
    </location>
</feature>
<proteinExistence type="predicted"/>
<dbReference type="HOGENOM" id="CLU_2378061_0_0_1"/>
<evidence type="ECO:0000256" key="1">
    <source>
        <dbReference type="SAM" id="MobiDB-lite"/>
    </source>
</evidence>
<keyword evidence="3" id="KW-1185">Reference proteome</keyword>
<dbReference type="AlphaFoldDB" id="H2YF13"/>
<sequence length="95" mass="10655">MSKNEVDEACQSFQDAMISFAKTKEGRKQLHNYILHMKDKTIGKRTGKPVRFTTDLDNLFISSPASSELDVSDTDESAHLDDKSAHLDDESAHLD</sequence>
<accession>H2YF13</accession>
<feature type="region of interest" description="Disordered" evidence="1">
    <location>
        <begin position="66"/>
        <end position="95"/>
    </location>
</feature>
<name>H2YF13_CIOSA</name>
<reference evidence="3" key="1">
    <citation type="submission" date="2003-08" db="EMBL/GenBank/DDBJ databases">
        <authorList>
            <person name="Birren B."/>
            <person name="Nusbaum C."/>
            <person name="Abebe A."/>
            <person name="Abouelleil A."/>
            <person name="Adekoya E."/>
            <person name="Ait-zahra M."/>
            <person name="Allen N."/>
            <person name="Allen T."/>
            <person name="An P."/>
            <person name="Anderson M."/>
            <person name="Anderson S."/>
            <person name="Arachchi H."/>
            <person name="Armbruster J."/>
            <person name="Bachantsang P."/>
            <person name="Baldwin J."/>
            <person name="Barry A."/>
            <person name="Bayul T."/>
            <person name="Blitshsteyn B."/>
            <person name="Bloom T."/>
            <person name="Blye J."/>
            <person name="Boguslavskiy L."/>
            <person name="Borowsky M."/>
            <person name="Boukhgalter B."/>
            <person name="Brunache A."/>
            <person name="Butler J."/>
            <person name="Calixte N."/>
            <person name="Calvo S."/>
            <person name="Camarata J."/>
            <person name="Campo K."/>
            <person name="Chang J."/>
            <person name="Cheshatsang Y."/>
            <person name="Citroen M."/>
            <person name="Collymore A."/>
            <person name="Considine T."/>
            <person name="Cook A."/>
            <person name="Cooke P."/>
            <person name="Corum B."/>
            <person name="Cuomo C."/>
            <person name="David R."/>
            <person name="Dawoe T."/>
            <person name="Degray S."/>
            <person name="Dodge S."/>
            <person name="Dooley K."/>
            <person name="Dorje P."/>
            <person name="Dorjee K."/>
            <person name="Dorris L."/>
            <person name="Duffey N."/>
            <person name="Dupes A."/>
            <person name="Elkins T."/>
            <person name="Engels R."/>
            <person name="Erickson J."/>
            <person name="Farina A."/>
            <person name="Faro S."/>
            <person name="Ferreira P."/>
            <person name="Fischer H."/>
            <person name="Fitzgerald M."/>
            <person name="Foley K."/>
            <person name="Gage D."/>
            <person name="Galagan J."/>
            <person name="Gearin G."/>
            <person name="Gnerre S."/>
            <person name="Gnirke A."/>
            <person name="Goyette A."/>
            <person name="Graham J."/>
            <person name="Grandbois E."/>
            <person name="Gyaltsen K."/>
            <person name="Hafez N."/>
            <person name="Hagopian D."/>
            <person name="Hagos B."/>
            <person name="Hall J."/>
            <person name="Hatcher B."/>
            <person name="Heller A."/>
            <person name="Higgins H."/>
            <person name="Honan T."/>
            <person name="Horn A."/>
            <person name="Houde N."/>
            <person name="Hughes L."/>
            <person name="Hulme W."/>
            <person name="Husby E."/>
            <person name="Iliev I."/>
            <person name="Jaffe D."/>
            <person name="Jones C."/>
            <person name="Kamal M."/>
            <person name="Kamat A."/>
            <person name="Kamvysselis M."/>
            <person name="Karlsson E."/>
            <person name="Kells C."/>
            <person name="Kieu A."/>
            <person name="Kisner P."/>
            <person name="Kodira C."/>
            <person name="Kulbokas E."/>
            <person name="Labutti K."/>
            <person name="Lama D."/>
            <person name="Landers T."/>
            <person name="Leger J."/>
            <person name="Levine S."/>
            <person name="Lewis D."/>
            <person name="Lewis T."/>
            <person name="Lindblad-toh K."/>
            <person name="Liu X."/>
            <person name="Lokyitsang T."/>
            <person name="Lokyitsang Y."/>
            <person name="Lucien O."/>
            <person name="Lui A."/>
            <person name="Ma L.J."/>
            <person name="Mabbitt R."/>
            <person name="Macdonald J."/>
            <person name="Maclean C."/>
            <person name="Major J."/>
            <person name="Manning J."/>
            <person name="Marabella R."/>
            <person name="Maru K."/>
            <person name="Matthews C."/>
            <person name="Mauceli E."/>
            <person name="Mccarthy M."/>
            <person name="Mcdonough S."/>
            <person name="Mcghee T."/>
            <person name="Meldrim J."/>
            <person name="Meneus L."/>
            <person name="Mesirov J."/>
            <person name="Mihalev A."/>
            <person name="Mihova T."/>
            <person name="Mikkelsen T."/>
            <person name="Mlenga V."/>
            <person name="Moru K."/>
            <person name="Mozes J."/>
            <person name="Mulrain L."/>
            <person name="Munson G."/>
            <person name="Naylor J."/>
            <person name="Newes C."/>
            <person name="Nguyen C."/>
            <person name="Nguyen N."/>
            <person name="Nguyen T."/>
            <person name="Nicol R."/>
            <person name="Nielsen C."/>
            <person name="Nizzari M."/>
            <person name="Norbu C."/>
            <person name="Norbu N."/>
            <person name="O'donnell P."/>
            <person name="Okoawo O."/>
            <person name="O'leary S."/>
            <person name="Omotosho B."/>
            <person name="O'neill K."/>
            <person name="Osman S."/>
            <person name="Parker S."/>
            <person name="Perrin D."/>
            <person name="Phunkhang P."/>
            <person name="Piqani B."/>
            <person name="Purcell S."/>
            <person name="Rachupka T."/>
            <person name="Ramasamy U."/>
            <person name="Rameau R."/>
            <person name="Ray V."/>
            <person name="Raymond C."/>
            <person name="Retta R."/>
            <person name="Richardson S."/>
            <person name="Rise C."/>
            <person name="Rodriguez J."/>
            <person name="Rogers J."/>
            <person name="Rogov P."/>
            <person name="Rutman M."/>
            <person name="Schupbach R."/>
            <person name="Seaman C."/>
            <person name="Settipalli S."/>
            <person name="Sharpe T."/>
            <person name="Sheridan J."/>
            <person name="Sherpa N."/>
            <person name="Shi J."/>
            <person name="Smirnov S."/>
            <person name="Smith C."/>
            <person name="Sougnez C."/>
            <person name="Spencer B."/>
            <person name="Stalker J."/>
            <person name="Stange-thomann N."/>
            <person name="Stavropoulos S."/>
            <person name="Stetson K."/>
            <person name="Stone C."/>
            <person name="Stone S."/>
            <person name="Stubbs M."/>
            <person name="Talamas J."/>
            <person name="Tchuinga P."/>
            <person name="Tenzing P."/>
            <person name="Tesfaye S."/>
            <person name="Theodore J."/>
            <person name="Thoulutsang Y."/>
            <person name="Topham K."/>
            <person name="Towey S."/>
            <person name="Tsamla T."/>
            <person name="Tsomo N."/>
            <person name="Vallee D."/>
            <person name="Vassiliev H."/>
            <person name="Venkataraman V."/>
            <person name="Vinson J."/>
            <person name="Vo A."/>
            <person name="Wade C."/>
            <person name="Wang S."/>
            <person name="Wangchuk T."/>
            <person name="Wangdi T."/>
            <person name="Whittaker C."/>
            <person name="Wilkinson J."/>
            <person name="Wu Y."/>
            <person name="Wyman D."/>
            <person name="Yadav S."/>
            <person name="Yang S."/>
            <person name="Yang X."/>
            <person name="Yeager S."/>
            <person name="Yee E."/>
            <person name="Young G."/>
            <person name="Zainoun J."/>
            <person name="Zembeck L."/>
            <person name="Zimmer A."/>
            <person name="Zody M."/>
            <person name="Lander E."/>
        </authorList>
    </citation>
    <scope>NUCLEOTIDE SEQUENCE [LARGE SCALE GENOMIC DNA]</scope>
</reference>